<evidence type="ECO:0000313" key="4">
    <source>
        <dbReference type="Proteomes" id="UP001180973"/>
    </source>
</evidence>
<dbReference type="PANTHER" id="PTHR43767:SF1">
    <property type="entry name" value="NONRIBOSOMAL PEPTIDE SYNTHASE PES1 (EUROFUNG)-RELATED"/>
    <property type="match status" value="1"/>
</dbReference>
<dbReference type="Pfam" id="PF00501">
    <property type="entry name" value="AMP-binding"/>
    <property type="match status" value="1"/>
</dbReference>
<accession>A0ABU2WPA9</accession>
<protein>
    <submittedName>
        <fullName evidence="3">AMP-binding protein</fullName>
    </submittedName>
</protein>
<dbReference type="InterPro" id="IPR045851">
    <property type="entry name" value="AMP-bd_C_sf"/>
</dbReference>
<dbReference type="Pfam" id="PF13193">
    <property type="entry name" value="AMP-binding_C"/>
    <property type="match status" value="1"/>
</dbReference>
<feature type="domain" description="AMP-binding enzyme C-terminal" evidence="2">
    <location>
        <begin position="377"/>
        <end position="448"/>
    </location>
</feature>
<dbReference type="RefSeq" id="WP_311410131.1">
    <property type="nucleotide sequence ID" value="NZ_JAVRFL010000002.1"/>
</dbReference>
<dbReference type="InterPro" id="IPR025110">
    <property type="entry name" value="AMP-bd_C"/>
</dbReference>
<dbReference type="EMBL" id="JAVRFL010000002">
    <property type="protein sequence ID" value="MDT0527743.1"/>
    <property type="molecule type" value="Genomic_DNA"/>
</dbReference>
<dbReference type="InterPro" id="IPR000873">
    <property type="entry name" value="AMP-dep_synth/lig_dom"/>
</dbReference>
<dbReference type="Proteomes" id="UP001180973">
    <property type="component" value="Unassembled WGS sequence"/>
</dbReference>
<evidence type="ECO:0000313" key="3">
    <source>
        <dbReference type="EMBL" id="MDT0527743.1"/>
    </source>
</evidence>
<dbReference type="InterPro" id="IPR042099">
    <property type="entry name" value="ANL_N_sf"/>
</dbReference>
<dbReference type="Gene3D" id="3.40.50.12780">
    <property type="entry name" value="N-terminal domain of ligase-like"/>
    <property type="match status" value="1"/>
</dbReference>
<dbReference type="SUPFAM" id="SSF56801">
    <property type="entry name" value="Acetyl-CoA synthetase-like"/>
    <property type="match status" value="1"/>
</dbReference>
<sequence length="459" mass="47926">MTLLPALRGFGADRADAVTVAGGTLSSEALLGCVTAVADRIRGAVAVAVDGTPTLETVVGMLGAVHAGVPLVPLPPDADECERGRILRQSGATVLLGRNRSGTHRLPTVPVDLRERSSTPHPEPAPGTDAVILYTGGAGGPSRGVRISRRAIAADLDLLADAWRWNEEDVVVQGAPLFRAYGLVVGLLGALRVGSRFVHLDRNAAAGPVGTMYLGLPEQWAKIALNARWARSLSAARILISADAPLACAVAERLRLLTSHTPVQAYGTTETLIALTGRADDPTVAGAVGTPLPGVETRVLDREARPVPADGESVGELSICGPTLFSGYVEGGRGHAAGHWHATGDLATVAADGSYRIIGRRGLDVLHCRGRRMHAGQIEEALLSHPGVREAAVVGTPHDALGEQVTAYVVAEGLTAQVLIDHVGRYLSAGQRPRRVHFVDELPRSALGRIRKSLLIAAG</sequence>
<dbReference type="Gene3D" id="3.30.300.30">
    <property type="match status" value="1"/>
</dbReference>
<feature type="domain" description="AMP-dependent synthetase/ligase" evidence="1">
    <location>
        <begin position="45"/>
        <end position="328"/>
    </location>
</feature>
<evidence type="ECO:0000259" key="1">
    <source>
        <dbReference type="Pfam" id="PF00501"/>
    </source>
</evidence>
<dbReference type="InterPro" id="IPR050237">
    <property type="entry name" value="ATP-dep_AMP-bd_enzyme"/>
</dbReference>
<name>A0ABU2WPA9_9ACTN</name>
<comment type="caution">
    <text evidence="3">The sequence shown here is derived from an EMBL/GenBank/DDBJ whole genome shotgun (WGS) entry which is preliminary data.</text>
</comment>
<gene>
    <name evidence="3" type="ORF">RM555_01925</name>
</gene>
<organism evidence="3 4">
    <name type="scientific">Micromonospora reichwaldensis</name>
    <dbReference type="NCBI Taxonomy" id="3075516"/>
    <lineage>
        <taxon>Bacteria</taxon>
        <taxon>Bacillati</taxon>
        <taxon>Actinomycetota</taxon>
        <taxon>Actinomycetes</taxon>
        <taxon>Micromonosporales</taxon>
        <taxon>Micromonosporaceae</taxon>
        <taxon>Micromonospora</taxon>
    </lineage>
</organism>
<keyword evidence="4" id="KW-1185">Reference proteome</keyword>
<dbReference type="PANTHER" id="PTHR43767">
    <property type="entry name" value="LONG-CHAIN-FATTY-ACID--COA LIGASE"/>
    <property type="match status" value="1"/>
</dbReference>
<proteinExistence type="predicted"/>
<evidence type="ECO:0000259" key="2">
    <source>
        <dbReference type="Pfam" id="PF13193"/>
    </source>
</evidence>
<reference evidence="3" key="1">
    <citation type="submission" date="2023-09" db="EMBL/GenBank/DDBJ databases">
        <title>30 novel species of actinomycetes from the DSMZ collection.</title>
        <authorList>
            <person name="Nouioui I."/>
        </authorList>
    </citation>
    <scope>NUCLEOTIDE SEQUENCE</scope>
    <source>
        <strain evidence="3">DSM 115977</strain>
    </source>
</reference>